<dbReference type="EMBL" id="CM047587">
    <property type="protein sequence ID" value="KAI9908372.1"/>
    <property type="molecule type" value="Genomic_DNA"/>
</dbReference>
<sequence>MRPIWKSHGLHLSPCWCAYLHTGCATSLGTKDFLHRSPIQSISSPKKLRVSSLRDDPQWLSIGPRGVGSPALWAKDIPRVDTSKQVMASYRSNFIQTVVNPQRLMKNEEKQTYAEALVLNEVLADHEIPRESIVVSTLIGSTILHPTTPDGTDERLTEEYVKKGVEMTLTEMDIETVDLVVCQIPEALTLVPAKQAELLNQLKIACDVLEMFCDEGKIQSYGFSLPGLNESSPILEELVEKTLTPLSDQFGRFASLQLLQHIGSSIFPLPKQLVEFCKARKMLLIGDRPLEALLSSGKPFHLKTYHTNSGQDIALLLKTAFNLALAVEKKYADKLFPENKHLGLPPVEDVAWAHILANQHHEFDNVQVWLFARETQIFPRLEATIQQFTKHKETKELGFVYSMAMHQLLKCFTQSVELVDAARSTALLSAWKETQGLLPSDEMAMEEVAVMAALSAGMDMILVEEQLPATSTLPFSHKFSSNQLEQIATLARPHFTIK</sequence>
<proteinExistence type="predicted"/>
<organism evidence="1 2">
    <name type="scientific">Peronosclerospora sorghi</name>
    <dbReference type="NCBI Taxonomy" id="230839"/>
    <lineage>
        <taxon>Eukaryota</taxon>
        <taxon>Sar</taxon>
        <taxon>Stramenopiles</taxon>
        <taxon>Oomycota</taxon>
        <taxon>Peronosporomycetes</taxon>
        <taxon>Peronosporales</taxon>
        <taxon>Peronosporaceae</taxon>
        <taxon>Peronosclerospora</taxon>
    </lineage>
</organism>
<gene>
    <name evidence="1" type="ORF">PsorP6_016439</name>
</gene>
<dbReference type="Proteomes" id="UP001163321">
    <property type="component" value="Chromosome 8"/>
</dbReference>
<keyword evidence="2" id="KW-1185">Reference proteome</keyword>
<name>A0ACC0VPX3_9STRA</name>
<protein>
    <submittedName>
        <fullName evidence="1">Uncharacterized protein</fullName>
    </submittedName>
</protein>
<evidence type="ECO:0000313" key="1">
    <source>
        <dbReference type="EMBL" id="KAI9908372.1"/>
    </source>
</evidence>
<comment type="caution">
    <text evidence="1">The sequence shown here is derived from an EMBL/GenBank/DDBJ whole genome shotgun (WGS) entry which is preliminary data.</text>
</comment>
<reference evidence="1 2" key="1">
    <citation type="journal article" date="2022" name="bioRxiv">
        <title>The genome of the oomycete Peronosclerospora sorghi, a cosmopolitan pathogen of maize and sorghum, is inflated with dispersed pseudogenes.</title>
        <authorList>
            <person name="Fletcher K."/>
            <person name="Martin F."/>
            <person name="Isakeit T."/>
            <person name="Cavanaugh K."/>
            <person name="Magill C."/>
            <person name="Michelmore R."/>
        </authorList>
    </citation>
    <scope>NUCLEOTIDE SEQUENCE [LARGE SCALE GENOMIC DNA]</scope>
    <source>
        <strain evidence="1">P6</strain>
    </source>
</reference>
<accession>A0ACC0VPX3</accession>
<evidence type="ECO:0000313" key="2">
    <source>
        <dbReference type="Proteomes" id="UP001163321"/>
    </source>
</evidence>